<dbReference type="PANTHER" id="PTHR14791">
    <property type="entry name" value="BOMB/KIRA PROTEINS"/>
    <property type="match status" value="1"/>
</dbReference>
<accession>A0A7I8KV44</accession>
<evidence type="ECO:0000256" key="1">
    <source>
        <dbReference type="ARBA" id="ARBA00004496"/>
    </source>
</evidence>
<evidence type="ECO:0000313" key="6">
    <source>
        <dbReference type="Proteomes" id="UP000663760"/>
    </source>
</evidence>
<reference evidence="5" key="1">
    <citation type="submission" date="2020-02" db="EMBL/GenBank/DDBJ databases">
        <authorList>
            <person name="Scholz U."/>
            <person name="Mascher M."/>
            <person name="Fiebig A."/>
        </authorList>
    </citation>
    <scope>NUCLEOTIDE SEQUENCE</scope>
</reference>
<evidence type="ECO:0000256" key="3">
    <source>
        <dbReference type="SAM" id="MobiDB-lite"/>
    </source>
</evidence>
<feature type="domain" description="WW" evidence="4">
    <location>
        <begin position="73"/>
        <end position="107"/>
    </location>
</feature>
<sequence>MVSLQGALSPRERRACPTSRPGASPTSSRKRKWEEGEGEGEGLPKELKLWNDGGGDSGSAAVASSDVDLHLDTPLPPEWQRCLDIQSGKIHFYNTRTQRRTSRDPRRSAADEPPPVSLDLELNLTCETSPPSCPSGGGVWVNKRPEKGPAAAGAAHCKAPSWASLDTGAGEMVAAVCGRCHMLVMMSRLSPSCPNCKFSHLPEDMPPSALLKPEARALVL</sequence>
<dbReference type="EMBL" id="LR746272">
    <property type="protein sequence ID" value="CAA7401683.1"/>
    <property type="molecule type" value="Genomic_DNA"/>
</dbReference>
<dbReference type="GO" id="GO:0005737">
    <property type="term" value="C:cytoplasm"/>
    <property type="evidence" value="ECO:0007669"/>
    <property type="project" value="UniProtKB-SubCell"/>
</dbReference>
<keyword evidence="6" id="KW-1185">Reference proteome</keyword>
<dbReference type="Gene3D" id="2.20.70.10">
    <property type="match status" value="1"/>
</dbReference>
<dbReference type="PANTHER" id="PTHR14791:SF42">
    <property type="entry name" value="F16L1.2 PROTEIN"/>
    <property type="match status" value="1"/>
</dbReference>
<evidence type="ECO:0000313" key="5">
    <source>
        <dbReference type="EMBL" id="CAA7401683.1"/>
    </source>
</evidence>
<dbReference type="Proteomes" id="UP000663760">
    <property type="component" value="Chromosome 9"/>
</dbReference>
<dbReference type="InterPro" id="IPR051105">
    <property type="entry name" value="WWC/KIBRA_Hippo_Reg"/>
</dbReference>
<feature type="region of interest" description="Disordered" evidence="3">
    <location>
        <begin position="1"/>
        <end position="62"/>
    </location>
</feature>
<organism evidence="5 6">
    <name type="scientific">Spirodela intermedia</name>
    <name type="common">Intermediate duckweed</name>
    <dbReference type="NCBI Taxonomy" id="51605"/>
    <lineage>
        <taxon>Eukaryota</taxon>
        <taxon>Viridiplantae</taxon>
        <taxon>Streptophyta</taxon>
        <taxon>Embryophyta</taxon>
        <taxon>Tracheophyta</taxon>
        <taxon>Spermatophyta</taxon>
        <taxon>Magnoliopsida</taxon>
        <taxon>Liliopsida</taxon>
        <taxon>Araceae</taxon>
        <taxon>Lemnoideae</taxon>
        <taxon>Spirodela</taxon>
    </lineage>
</organism>
<gene>
    <name evidence="5" type="ORF">SI8410_09012361</name>
</gene>
<name>A0A7I8KV44_SPIIN</name>
<dbReference type="InterPro" id="IPR036020">
    <property type="entry name" value="WW_dom_sf"/>
</dbReference>
<comment type="subcellular location">
    <subcellularLocation>
        <location evidence="1">Cytoplasm</location>
    </subcellularLocation>
</comment>
<proteinExistence type="predicted"/>
<evidence type="ECO:0000256" key="2">
    <source>
        <dbReference type="ARBA" id="ARBA00022490"/>
    </source>
</evidence>
<evidence type="ECO:0000259" key="4">
    <source>
        <dbReference type="PROSITE" id="PS50020"/>
    </source>
</evidence>
<dbReference type="SUPFAM" id="SSF51045">
    <property type="entry name" value="WW domain"/>
    <property type="match status" value="1"/>
</dbReference>
<feature type="compositionally biased region" description="Basic and acidic residues" evidence="3">
    <location>
        <begin position="101"/>
        <end position="110"/>
    </location>
</feature>
<feature type="region of interest" description="Disordered" evidence="3">
    <location>
        <begin position="94"/>
        <end position="117"/>
    </location>
</feature>
<dbReference type="OrthoDB" id="1424894at2759"/>
<protein>
    <recommendedName>
        <fullName evidence="4">WW domain-containing protein</fullName>
    </recommendedName>
</protein>
<dbReference type="AlphaFoldDB" id="A0A7I8KV44"/>
<keyword evidence="2" id="KW-0963">Cytoplasm</keyword>
<dbReference type="PROSITE" id="PS50020">
    <property type="entry name" value="WW_DOMAIN_2"/>
    <property type="match status" value="1"/>
</dbReference>
<dbReference type="InterPro" id="IPR001202">
    <property type="entry name" value="WW_dom"/>
</dbReference>